<evidence type="ECO:0000313" key="4">
    <source>
        <dbReference type="Proteomes" id="UP000256727"/>
    </source>
</evidence>
<proteinExistence type="predicted"/>
<gene>
    <name evidence="3" type="ORF">C8E99_0389</name>
</gene>
<dbReference type="EMBL" id="QREH01000001">
    <property type="protein sequence ID" value="REE02615.1"/>
    <property type="molecule type" value="Genomic_DNA"/>
</dbReference>
<keyword evidence="1" id="KW-0472">Membrane</keyword>
<organism evidence="3 4">
    <name type="scientific">Citricoccus muralis</name>
    <dbReference type="NCBI Taxonomy" id="169134"/>
    <lineage>
        <taxon>Bacteria</taxon>
        <taxon>Bacillati</taxon>
        <taxon>Actinomycetota</taxon>
        <taxon>Actinomycetes</taxon>
        <taxon>Micrococcales</taxon>
        <taxon>Micrococcaceae</taxon>
        <taxon>Citricoccus</taxon>
    </lineage>
</organism>
<accession>A0A3D9L8H3</accession>
<keyword evidence="1" id="KW-1133">Transmembrane helix</keyword>
<feature type="domain" description="TadE-like" evidence="2">
    <location>
        <begin position="10"/>
        <end position="52"/>
    </location>
</feature>
<dbReference type="AlphaFoldDB" id="A0A3D9L8H3"/>
<comment type="caution">
    <text evidence="3">The sequence shown here is derived from an EMBL/GenBank/DDBJ whole genome shotgun (WGS) entry which is preliminary data.</text>
</comment>
<dbReference type="Proteomes" id="UP000256727">
    <property type="component" value="Unassembled WGS sequence"/>
</dbReference>
<dbReference type="InterPro" id="IPR012495">
    <property type="entry name" value="TadE-like_dom"/>
</dbReference>
<feature type="transmembrane region" description="Helical" evidence="1">
    <location>
        <begin position="12"/>
        <end position="35"/>
    </location>
</feature>
<reference evidence="3 4" key="1">
    <citation type="submission" date="2018-07" db="EMBL/GenBank/DDBJ databases">
        <title>Sequencing the genomes of 1000 actinobacteria strains.</title>
        <authorList>
            <person name="Klenk H.-P."/>
        </authorList>
    </citation>
    <scope>NUCLEOTIDE SEQUENCE [LARGE SCALE GENOMIC DNA]</scope>
    <source>
        <strain evidence="3 4">DSM 14442</strain>
    </source>
</reference>
<keyword evidence="4" id="KW-1185">Reference proteome</keyword>
<keyword evidence="1" id="KW-0812">Transmembrane</keyword>
<protein>
    <submittedName>
        <fullName evidence="3">TadE-like protein</fullName>
    </submittedName>
</protein>
<name>A0A3D9L8H3_9MICC</name>
<dbReference type="RefSeq" id="WP_245952024.1">
    <property type="nucleotide sequence ID" value="NZ_QREH01000001.1"/>
</dbReference>
<evidence type="ECO:0000313" key="3">
    <source>
        <dbReference type="EMBL" id="REE02615.1"/>
    </source>
</evidence>
<evidence type="ECO:0000256" key="1">
    <source>
        <dbReference type="SAM" id="Phobius"/>
    </source>
</evidence>
<evidence type="ECO:0000259" key="2">
    <source>
        <dbReference type="Pfam" id="PF07811"/>
    </source>
</evidence>
<dbReference type="Pfam" id="PF07811">
    <property type="entry name" value="TadE"/>
    <property type="match status" value="1"/>
</dbReference>
<sequence length="126" mass="13053">MLNAREGERGSAVAESVMVMALLSIIFAAILQFGIIIHVRNTLIDAASAGARYGALGDRTPDDGVARTRELLAGSIPGGGHADVSAETTGGDGTTIVRITVRTQMPMVGFLVGPVGLEADGHAYRY</sequence>